<proteinExistence type="predicted"/>
<evidence type="ECO:0000313" key="1">
    <source>
        <dbReference type="EMBL" id="KAI4827635.1"/>
    </source>
</evidence>
<evidence type="ECO:0000313" key="2">
    <source>
        <dbReference type="Proteomes" id="UP001057452"/>
    </source>
</evidence>
<organism evidence="1 2">
    <name type="scientific">Chaenocephalus aceratus</name>
    <name type="common">Blackfin icefish</name>
    <name type="synonym">Chaenichthys aceratus</name>
    <dbReference type="NCBI Taxonomy" id="36190"/>
    <lineage>
        <taxon>Eukaryota</taxon>
        <taxon>Metazoa</taxon>
        <taxon>Chordata</taxon>
        <taxon>Craniata</taxon>
        <taxon>Vertebrata</taxon>
        <taxon>Euteleostomi</taxon>
        <taxon>Actinopterygii</taxon>
        <taxon>Neopterygii</taxon>
        <taxon>Teleostei</taxon>
        <taxon>Neoteleostei</taxon>
        <taxon>Acanthomorphata</taxon>
        <taxon>Eupercaria</taxon>
        <taxon>Perciformes</taxon>
        <taxon>Notothenioidei</taxon>
        <taxon>Channichthyidae</taxon>
        <taxon>Chaenocephalus</taxon>
    </lineage>
</organism>
<keyword evidence="2" id="KW-1185">Reference proteome</keyword>
<protein>
    <submittedName>
        <fullName evidence="1">Uncharacterized protein</fullName>
    </submittedName>
</protein>
<name>A0ACB9XKH4_CHAAC</name>
<sequence>MFNLTKMPSSGDKSRIQSQFTSGSNDICAKRNVMIRLRDIYDPKPSPKAPVRIRPPSPRPPYNVTVPRECEDSMLHFT</sequence>
<dbReference type="Proteomes" id="UP001057452">
    <property type="component" value="Chromosome 5"/>
</dbReference>
<gene>
    <name evidence="1" type="ORF">KUCAC02_031018</name>
</gene>
<dbReference type="EMBL" id="CM043789">
    <property type="protein sequence ID" value="KAI4827635.1"/>
    <property type="molecule type" value="Genomic_DNA"/>
</dbReference>
<comment type="caution">
    <text evidence="1">The sequence shown here is derived from an EMBL/GenBank/DDBJ whole genome shotgun (WGS) entry which is preliminary data.</text>
</comment>
<accession>A0ACB9XKH4</accession>
<reference evidence="1" key="1">
    <citation type="submission" date="2022-05" db="EMBL/GenBank/DDBJ databases">
        <title>Chromosome-level genome of Chaenocephalus aceratus.</title>
        <authorList>
            <person name="Park H."/>
        </authorList>
    </citation>
    <scope>NUCLEOTIDE SEQUENCE</scope>
    <source>
        <strain evidence="1">KU_202001</strain>
    </source>
</reference>